<protein>
    <submittedName>
        <fullName evidence="2">Uncharacterized protein</fullName>
    </submittedName>
</protein>
<evidence type="ECO:0000313" key="2">
    <source>
        <dbReference type="EnsemblPlants" id="OMERI07G02870.1"/>
    </source>
</evidence>
<proteinExistence type="predicted"/>
<reference evidence="2" key="1">
    <citation type="submission" date="2015-04" db="UniProtKB">
        <authorList>
            <consortium name="EnsemblPlants"/>
        </authorList>
    </citation>
    <scope>IDENTIFICATION</scope>
</reference>
<accession>A0A0E0E7W4</accession>
<dbReference type="AlphaFoldDB" id="A0A0E0E7W4"/>
<feature type="region of interest" description="Disordered" evidence="1">
    <location>
        <begin position="1"/>
        <end position="99"/>
    </location>
</feature>
<dbReference type="Proteomes" id="UP000008021">
    <property type="component" value="Chromosome 7"/>
</dbReference>
<dbReference type="EnsemblPlants" id="OMERI07G02870.1">
    <property type="protein sequence ID" value="OMERI07G02870.1"/>
    <property type="gene ID" value="OMERI07G02870"/>
</dbReference>
<reference evidence="2" key="2">
    <citation type="submission" date="2018-05" db="EMBL/GenBank/DDBJ databases">
        <title>OmerRS3 (Oryza meridionalis Reference Sequence Version 3).</title>
        <authorList>
            <person name="Zhang J."/>
            <person name="Kudrna D."/>
            <person name="Lee S."/>
            <person name="Talag J."/>
            <person name="Welchert J."/>
            <person name="Wing R.A."/>
        </authorList>
    </citation>
    <scope>NUCLEOTIDE SEQUENCE [LARGE SCALE GENOMIC DNA]</scope>
    <source>
        <strain evidence="2">cv. OR44</strain>
    </source>
</reference>
<dbReference type="HOGENOM" id="CLU_1930896_0_0_1"/>
<sequence>MPAVGRSPSHHRYFPNRPGQAFGHRRSGLLSHSPFRPPPSPDARRSGTHSSIDVAASQPPEPWRPSSPSSRLLGWKRGGRRREEEGGKEKERLTGGPMNSALSSFLDLIQNPIFRNPYLLNRRSDTDETWT</sequence>
<evidence type="ECO:0000256" key="1">
    <source>
        <dbReference type="SAM" id="MobiDB-lite"/>
    </source>
</evidence>
<evidence type="ECO:0000313" key="3">
    <source>
        <dbReference type="Proteomes" id="UP000008021"/>
    </source>
</evidence>
<name>A0A0E0E7W4_9ORYZ</name>
<dbReference type="Gramene" id="OMERI07G02870.1">
    <property type="protein sequence ID" value="OMERI07G02870.1"/>
    <property type="gene ID" value="OMERI07G02870"/>
</dbReference>
<keyword evidence="3" id="KW-1185">Reference proteome</keyword>
<organism evidence="2">
    <name type="scientific">Oryza meridionalis</name>
    <dbReference type="NCBI Taxonomy" id="40149"/>
    <lineage>
        <taxon>Eukaryota</taxon>
        <taxon>Viridiplantae</taxon>
        <taxon>Streptophyta</taxon>
        <taxon>Embryophyta</taxon>
        <taxon>Tracheophyta</taxon>
        <taxon>Spermatophyta</taxon>
        <taxon>Magnoliopsida</taxon>
        <taxon>Liliopsida</taxon>
        <taxon>Poales</taxon>
        <taxon>Poaceae</taxon>
        <taxon>BOP clade</taxon>
        <taxon>Oryzoideae</taxon>
        <taxon>Oryzeae</taxon>
        <taxon>Oryzinae</taxon>
        <taxon>Oryza</taxon>
    </lineage>
</organism>
<feature type="compositionally biased region" description="Low complexity" evidence="1">
    <location>
        <begin position="66"/>
        <end position="75"/>
    </location>
</feature>
<feature type="compositionally biased region" description="Basic and acidic residues" evidence="1">
    <location>
        <begin position="81"/>
        <end position="93"/>
    </location>
</feature>